<dbReference type="PANTHER" id="PTHR43861">
    <property type="entry name" value="TRANS-ACONITATE 2-METHYLTRANSFERASE-RELATED"/>
    <property type="match status" value="1"/>
</dbReference>
<reference evidence="2 3" key="1">
    <citation type="submission" date="2017-06" db="EMBL/GenBank/DDBJ databases">
        <title>Sequencing and comparative analysis of myxobacterial genomes.</title>
        <authorList>
            <person name="Rupp O."/>
            <person name="Goesmann A."/>
            <person name="Sogaard-Andersen L."/>
        </authorList>
    </citation>
    <scope>NUCLEOTIDE SEQUENCE [LARGE SCALE GENOMIC DNA]</scope>
    <source>
        <strain evidence="2 3">DSM 52655</strain>
    </source>
</reference>
<dbReference type="AlphaFoldDB" id="A0A250J9V4"/>
<evidence type="ECO:0000259" key="1">
    <source>
        <dbReference type="Pfam" id="PF03848"/>
    </source>
</evidence>
<evidence type="ECO:0000313" key="3">
    <source>
        <dbReference type="Proteomes" id="UP000217257"/>
    </source>
</evidence>
<dbReference type="SUPFAM" id="SSF53335">
    <property type="entry name" value="S-adenosyl-L-methionine-dependent methyltransferases"/>
    <property type="match status" value="1"/>
</dbReference>
<dbReference type="Gene3D" id="3.40.50.150">
    <property type="entry name" value="Vaccinia Virus protein VP39"/>
    <property type="match status" value="1"/>
</dbReference>
<dbReference type="InterPro" id="IPR029063">
    <property type="entry name" value="SAM-dependent_MTases_sf"/>
</dbReference>
<accession>A0A250J9V4</accession>
<protein>
    <submittedName>
        <fullName evidence="2">Tellurite resistance protein TehB</fullName>
    </submittedName>
</protein>
<sequence>MSDHREKTSAEGERYWEVGYGNPNVSTMGGPSSEVIEMAAALQPGANVLDLGCGEGRNSLYLATQGFKVTAVDLSKNAIAKLNDMSERAGVTVKTIVADLMELEFTEEYDAILAHGLPAWMKREDWQTLLTRAREKTRPGGFNMSSAKYFTPEYPEAEEFRKSGFPHSVGPLELKHFYSDWEIVRYDRYVKWERHPGVPTHPYPMDKLVARKPGNPSAPPARVQLVPIKDKQLPEEILSKLEVGMSLEKVLGLCGEPDAVETFVAEGLQYGVFTRESTSGYVLRFYFFGRTMLEIVDGRMRSRNDYLSEPMRIHY</sequence>
<evidence type="ECO:0000313" key="2">
    <source>
        <dbReference type="EMBL" id="ATB40709.1"/>
    </source>
</evidence>
<feature type="domain" description="Tellurite resistance methyltransferase TehB-like" evidence="1">
    <location>
        <begin position="32"/>
        <end position="188"/>
    </location>
</feature>
<dbReference type="InterPro" id="IPR015985">
    <property type="entry name" value="TehB-like_dom"/>
</dbReference>
<dbReference type="KEGG" id="cfus:CYFUS_006165"/>
<dbReference type="Pfam" id="PF03848">
    <property type="entry name" value="TehB"/>
    <property type="match status" value="1"/>
</dbReference>
<name>A0A250J9V4_9BACT</name>
<dbReference type="Proteomes" id="UP000217257">
    <property type="component" value="Chromosome"/>
</dbReference>
<dbReference type="EMBL" id="CP022098">
    <property type="protein sequence ID" value="ATB40709.1"/>
    <property type="molecule type" value="Genomic_DNA"/>
</dbReference>
<proteinExistence type="predicted"/>
<dbReference type="RefSeq" id="WP_095988528.1">
    <property type="nucleotide sequence ID" value="NZ_CP022098.1"/>
</dbReference>
<organism evidence="2 3">
    <name type="scientific">Cystobacter fuscus</name>
    <dbReference type="NCBI Taxonomy" id="43"/>
    <lineage>
        <taxon>Bacteria</taxon>
        <taxon>Pseudomonadati</taxon>
        <taxon>Myxococcota</taxon>
        <taxon>Myxococcia</taxon>
        <taxon>Myxococcales</taxon>
        <taxon>Cystobacterineae</taxon>
        <taxon>Archangiaceae</taxon>
        <taxon>Cystobacter</taxon>
    </lineage>
</organism>
<dbReference type="CDD" id="cd02440">
    <property type="entry name" value="AdoMet_MTases"/>
    <property type="match status" value="1"/>
</dbReference>
<gene>
    <name evidence="2" type="ORF">CYFUS_006165</name>
</gene>